<protein>
    <submittedName>
        <fullName evidence="2">Uncharacterized protein</fullName>
    </submittedName>
</protein>
<keyword evidence="1" id="KW-0175">Coiled coil</keyword>
<dbReference type="AlphaFoldDB" id="A0AAU9I7Z4"/>
<gene>
    <name evidence="2" type="ORF">BSTOLATCC_MIC1247</name>
</gene>
<organism evidence="2 3">
    <name type="scientific">Blepharisma stoltei</name>
    <dbReference type="NCBI Taxonomy" id="1481888"/>
    <lineage>
        <taxon>Eukaryota</taxon>
        <taxon>Sar</taxon>
        <taxon>Alveolata</taxon>
        <taxon>Ciliophora</taxon>
        <taxon>Postciliodesmatophora</taxon>
        <taxon>Heterotrichea</taxon>
        <taxon>Heterotrichida</taxon>
        <taxon>Blepharismidae</taxon>
        <taxon>Blepharisma</taxon>
    </lineage>
</organism>
<name>A0AAU9I7Z4_9CILI</name>
<evidence type="ECO:0000313" key="2">
    <source>
        <dbReference type="EMBL" id="CAG9310397.1"/>
    </source>
</evidence>
<feature type="coiled-coil region" evidence="1">
    <location>
        <begin position="25"/>
        <end position="52"/>
    </location>
</feature>
<dbReference type="EMBL" id="CAJZBQ010000002">
    <property type="protein sequence ID" value="CAG9310397.1"/>
    <property type="molecule type" value="Genomic_DNA"/>
</dbReference>
<proteinExistence type="predicted"/>
<comment type="caution">
    <text evidence="2">The sequence shown here is derived from an EMBL/GenBank/DDBJ whole genome shotgun (WGS) entry which is preliminary data.</text>
</comment>
<dbReference type="Proteomes" id="UP001162131">
    <property type="component" value="Unassembled WGS sequence"/>
</dbReference>
<reference evidence="2" key="1">
    <citation type="submission" date="2021-09" db="EMBL/GenBank/DDBJ databases">
        <authorList>
            <consortium name="AG Swart"/>
            <person name="Singh M."/>
            <person name="Singh A."/>
            <person name="Seah K."/>
            <person name="Emmerich C."/>
        </authorList>
    </citation>
    <scope>NUCLEOTIDE SEQUENCE</scope>
    <source>
        <strain evidence="2">ATCC30299</strain>
    </source>
</reference>
<evidence type="ECO:0000313" key="3">
    <source>
        <dbReference type="Proteomes" id="UP001162131"/>
    </source>
</evidence>
<evidence type="ECO:0000256" key="1">
    <source>
        <dbReference type="SAM" id="Coils"/>
    </source>
</evidence>
<keyword evidence="3" id="KW-1185">Reference proteome</keyword>
<sequence>MSNIFDKQISALNTALTSLQQKLQQEAITELYEDTENDVKTLNERYHKLKIILQTHQTQLANLQDLISTKVKLIDSLKHKQNSLKEKLGVAAKASDESRKRVLPKSPISDLHDNSEELSGLQKCLEGIEEMFYKLDAVNQKPLCKNCTLLIN</sequence>
<accession>A0AAU9I7Z4</accession>